<evidence type="ECO:0000313" key="6">
    <source>
        <dbReference type="EMBL" id="HJC37163.1"/>
    </source>
</evidence>
<dbReference type="GO" id="GO:0019354">
    <property type="term" value="P:siroheme biosynthetic process"/>
    <property type="evidence" value="ECO:0007669"/>
    <property type="project" value="InterPro"/>
</dbReference>
<dbReference type="EC" id="1.3.1.76" evidence="2"/>
<dbReference type="Gene3D" id="3.40.50.720">
    <property type="entry name" value="NAD(P)-binding Rossmann-like Domain"/>
    <property type="match status" value="1"/>
</dbReference>
<dbReference type="GO" id="GO:0004325">
    <property type="term" value="F:ferrochelatase activity"/>
    <property type="evidence" value="ECO:0007669"/>
    <property type="project" value="InterPro"/>
</dbReference>
<sequence>MSVAVALHLCGQKVLIVGGGKVALRKAEQFIQEQAEVTVLALTFVAGFDALALRMIKGHYAPEWLQGQFLVYAASDDAGLNARVIRDARALGILCGSATQDAAALFTSLRQHEEETYMLALSTHGHAIALGKEMMDACCLHIQERFGRRLALLADIHALLGERFVPLRPFLAQQEEEKLAVFRAMLRNGKATVYVFHGSDEERAITQLRKVFWSVDGEARCFCFASRRVNARCPHVLSLDELAYFARALRDLITFHFQLAFVQQRQLYDAALAQLDGLGKIASFWMDAAACEMLAHDAARAADGARVLFITHHPFAQLKKIADRHGMMCIALRDELPDIQGRVLLIAVFMSYGAHVRKDLFEGESSIAAKLRAKGCMVDCDICSLCERPWVIQRLLRIETD</sequence>
<keyword evidence="4" id="KW-0520">NAD</keyword>
<dbReference type="PANTHER" id="PTHR35330:SF1">
    <property type="entry name" value="SIROHEME BIOSYNTHESIS PROTEIN MET8"/>
    <property type="match status" value="1"/>
</dbReference>
<evidence type="ECO:0000313" key="7">
    <source>
        <dbReference type="Proteomes" id="UP000823896"/>
    </source>
</evidence>
<dbReference type="InterPro" id="IPR028161">
    <property type="entry name" value="Met8-like"/>
</dbReference>
<comment type="pathway">
    <text evidence="1">Porphyrin-containing compound metabolism; siroheme biosynthesis; sirohydrochlorin from precorrin-2: step 1/1.</text>
</comment>
<dbReference type="GO" id="GO:0043115">
    <property type="term" value="F:precorrin-2 dehydrogenase activity"/>
    <property type="evidence" value="ECO:0007669"/>
    <property type="project" value="UniProtKB-EC"/>
</dbReference>
<dbReference type="PANTHER" id="PTHR35330">
    <property type="entry name" value="SIROHEME BIOSYNTHESIS PROTEIN MET8"/>
    <property type="match status" value="1"/>
</dbReference>
<evidence type="ECO:0000256" key="3">
    <source>
        <dbReference type="ARBA" id="ARBA00023002"/>
    </source>
</evidence>
<evidence type="ECO:0000256" key="1">
    <source>
        <dbReference type="ARBA" id="ARBA00005010"/>
    </source>
</evidence>
<evidence type="ECO:0000256" key="4">
    <source>
        <dbReference type="ARBA" id="ARBA00023027"/>
    </source>
</evidence>
<name>A0A9D2NTF3_9FIRM</name>
<comment type="caution">
    <text evidence="6">The sequence shown here is derived from an EMBL/GenBank/DDBJ whole genome shotgun (WGS) entry which is preliminary data.</text>
</comment>
<dbReference type="AlphaFoldDB" id="A0A9D2NTF3"/>
<evidence type="ECO:0000256" key="2">
    <source>
        <dbReference type="ARBA" id="ARBA00012400"/>
    </source>
</evidence>
<reference evidence="6" key="2">
    <citation type="submission" date="2021-04" db="EMBL/GenBank/DDBJ databases">
        <authorList>
            <person name="Gilroy R."/>
        </authorList>
    </citation>
    <scope>NUCLEOTIDE SEQUENCE</scope>
    <source>
        <strain evidence="6">CHK187-11901</strain>
    </source>
</reference>
<dbReference type="InterPro" id="IPR036291">
    <property type="entry name" value="NAD(P)-bd_dom_sf"/>
</dbReference>
<dbReference type="Pfam" id="PF13241">
    <property type="entry name" value="NAD_binding_7"/>
    <property type="match status" value="1"/>
</dbReference>
<organism evidence="6 7">
    <name type="scientific">Candidatus Merdibacter merdavium</name>
    <dbReference type="NCBI Taxonomy" id="2838692"/>
    <lineage>
        <taxon>Bacteria</taxon>
        <taxon>Bacillati</taxon>
        <taxon>Bacillota</taxon>
        <taxon>Erysipelotrichia</taxon>
        <taxon>Erysipelotrichales</taxon>
        <taxon>Erysipelotrichaceae</taxon>
        <taxon>Merdibacter</taxon>
    </lineage>
</organism>
<keyword evidence="5" id="KW-0627">Porphyrin biosynthesis</keyword>
<dbReference type="SUPFAM" id="SSF51735">
    <property type="entry name" value="NAD(P)-binding Rossmann-fold domains"/>
    <property type="match status" value="1"/>
</dbReference>
<protein>
    <recommendedName>
        <fullName evidence="2">precorrin-2 dehydrogenase</fullName>
        <ecNumber evidence="2">1.3.1.76</ecNumber>
    </recommendedName>
</protein>
<gene>
    <name evidence="6" type="ORF">H9702_08575</name>
</gene>
<dbReference type="Proteomes" id="UP000823896">
    <property type="component" value="Unassembled WGS sequence"/>
</dbReference>
<proteinExistence type="predicted"/>
<keyword evidence="3" id="KW-0560">Oxidoreductase</keyword>
<reference evidence="6" key="1">
    <citation type="journal article" date="2021" name="PeerJ">
        <title>Extensive microbial diversity within the chicken gut microbiome revealed by metagenomics and culture.</title>
        <authorList>
            <person name="Gilroy R."/>
            <person name="Ravi A."/>
            <person name="Getino M."/>
            <person name="Pursley I."/>
            <person name="Horton D.L."/>
            <person name="Alikhan N.F."/>
            <person name="Baker D."/>
            <person name="Gharbi K."/>
            <person name="Hall N."/>
            <person name="Watson M."/>
            <person name="Adriaenssens E.M."/>
            <person name="Foster-Nyarko E."/>
            <person name="Jarju S."/>
            <person name="Secka A."/>
            <person name="Antonio M."/>
            <person name="Oren A."/>
            <person name="Chaudhuri R.R."/>
            <person name="La Ragione R."/>
            <person name="Hildebrand F."/>
            <person name="Pallen M.J."/>
        </authorList>
    </citation>
    <scope>NUCLEOTIDE SEQUENCE</scope>
    <source>
        <strain evidence="6">CHK187-11901</strain>
    </source>
</reference>
<accession>A0A9D2NTF3</accession>
<evidence type="ECO:0000256" key="5">
    <source>
        <dbReference type="ARBA" id="ARBA00023244"/>
    </source>
</evidence>
<dbReference type="EMBL" id="DWWM01000055">
    <property type="protein sequence ID" value="HJC37163.1"/>
    <property type="molecule type" value="Genomic_DNA"/>
</dbReference>